<dbReference type="InterPro" id="IPR029063">
    <property type="entry name" value="SAM-dependent_MTases_sf"/>
</dbReference>
<protein>
    <submittedName>
        <fullName evidence="4">Protein Star-like</fullName>
    </submittedName>
</protein>
<reference evidence="4" key="1">
    <citation type="submission" date="2025-08" db="UniProtKB">
        <authorList>
            <consortium name="RefSeq"/>
        </authorList>
    </citation>
    <scope>IDENTIFICATION</scope>
    <source>
        <tissue evidence="4">Whole organism</tissue>
    </source>
</reference>
<dbReference type="GO" id="GO:0016197">
    <property type="term" value="P:endosomal transport"/>
    <property type="evidence" value="ECO:0007669"/>
    <property type="project" value="TreeGrafter"/>
</dbReference>
<dbReference type="AlphaFoldDB" id="A0A8B7NCL0"/>
<dbReference type="PANTHER" id="PTHR34009">
    <property type="entry name" value="PROTEIN STAR"/>
    <property type="match status" value="1"/>
</dbReference>
<dbReference type="GO" id="GO:0005789">
    <property type="term" value="C:endoplasmic reticulum membrane"/>
    <property type="evidence" value="ECO:0007669"/>
    <property type="project" value="TreeGrafter"/>
</dbReference>
<evidence type="ECO:0000313" key="3">
    <source>
        <dbReference type="Proteomes" id="UP000694843"/>
    </source>
</evidence>
<proteinExistence type="predicted"/>
<dbReference type="PANTHER" id="PTHR34009:SF2">
    <property type="entry name" value="PROTEIN STAR"/>
    <property type="match status" value="1"/>
</dbReference>
<organism evidence="3 4">
    <name type="scientific">Hyalella azteca</name>
    <name type="common">Amphipod</name>
    <dbReference type="NCBI Taxonomy" id="294128"/>
    <lineage>
        <taxon>Eukaryota</taxon>
        <taxon>Metazoa</taxon>
        <taxon>Ecdysozoa</taxon>
        <taxon>Arthropoda</taxon>
        <taxon>Crustacea</taxon>
        <taxon>Multicrustacea</taxon>
        <taxon>Malacostraca</taxon>
        <taxon>Eumalacostraca</taxon>
        <taxon>Peracarida</taxon>
        <taxon>Amphipoda</taxon>
        <taxon>Senticaudata</taxon>
        <taxon>Talitrida</taxon>
        <taxon>Talitroidea</taxon>
        <taxon>Hyalellidae</taxon>
        <taxon>Hyalella</taxon>
    </lineage>
</organism>
<dbReference type="KEGG" id="hazt:108668602"/>
<dbReference type="GO" id="GO:0031902">
    <property type="term" value="C:late endosome membrane"/>
    <property type="evidence" value="ECO:0007669"/>
    <property type="project" value="TreeGrafter"/>
</dbReference>
<dbReference type="OrthoDB" id="6381097at2759"/>
<dbReference type="Gene3D" id="3.40.50.150">
    <property type="entry name" value="Vaccinia Virus protein VP39"/>
    <property type="match status" value="1"/>
</dbReference>
<evidence type="ECO:0000256" key="1">
    <source>
        <dbReference type="SAM" id="Phobius"/>
    </source>
</evidence>
<gene>
    <name evidence="4" type="primary">LOC108668602</name>
</gene>
<dbReference type="GO" id="GO:0005794">
    <property type="term" value="C:Golgi apparatus"/>
    <property type="evidence" value="ECO:0007669"/>
    <property type="project" value="TreeGrafter"/>
</dbReference>
<keyword evidence="3" id="KW-1185">Reference proteome</keyword>
<keyword evidence="1" id="KW-0472">Membrane</keyword>
<feature type="domain" description="Methyltransferase FkbM" evidence="2">
    <location>
        <begin position="137"/>
        <end position="292"/>
    </location>
</feature>
<name>A0A8B7NCL0_HYAAZ</name>
<keyword evidence="1" id="KW-0812">Transmembrane</keyword>
<evidence type="ECO:0000259" key="2">
    <source>
        <dbReference type="Pfam" id="PF05050"/>
    </source>
</evidence>
<dbReference type="Proteomes" id="UP000694843">
    <property type="component" value="Unplaced"/>
</dbReference>
<dbReference type="GO" id="GO:0006888">
    <property type="term" value="P:endoplasmic reticulum to Golgi vesicle-mediated transport"/>
    <property type="evidence" value="ECO:0007669"/>
    <property type="project" value="TreeGrafter"/>
</dbReference>
<evidence type="ECO:0000313" key="4">
    <source>
        <dbReference type="RefSeq" id="XP_018011333.1"/>
    </source>
</evidence>
<dbReference type="OMA" id="WANDFIF"/>
<dbReference type="Pfam" id="PF05050">
    <property type="entry name" value="Methyltransf_21"/>
    <property type="match status" value="1"/>
</dbReference>
<dbReference type="SUPFAM" id="SSF53335">
    <property type="entry name" value="S-adenosyl-L-methionine-dependent methyltransferases"/>
    <property type="match status" value="1"/>
</dbReference>
<dbReference type="GO" id="GO:0005886">
    <property type="term" value="C:plasma membrane"/>
    <property type="evidence" value="ECO:0007669"/>
    <property type="project" value="TreeGrafter"/>
</dbReference>
<dbReference type="RefSeq" id="XP_018011333.1">
    <property type="nucleotide sequence ID" value="XM_018155844.2"/>
</dbReference>
<dbReference type="InterPro" id="IPR053202">
    <property type="entry name" value="EGF_Rcpt_Signaling_Reg"/>
</dbReference>
<dbReference type="GeneID" id="108668602"/>
<dbReference type="InterPro" id="IPR006342">
    <property type="entry name" value="FkbM_mtfrase"/>
</dbReference>
<accession>A0A8B7NCL0</accession>
<keyword evidence="1" id="KW-1133">Transmembrane helix</keyword>
<feature type="transmembrane region" description="Helical" evidence="1">
    <location>
        <begin position="12"/>
        <end position="33"/>
    </location>
</feature>
<sequence>MELKRFSNRCPCRLLLWLCLLCVVSTIVVVTLVKSPTDTMVSVQALLPALQANALRSLDCPPPLTSDQIAFDITDVMSGRATLKQDDPKLIERIRSQYLDPPSLHPYRLTVGDDPSQGQSAAVREIMGNFRDGFFVECGALDGETRSNSLVFEKTLGWRGLLVEGDPKNYDLILKKNRKAWTTNACLSTKPYPHSVMFQQQFNLGKISSDDVDSPSKKAGETEVQCLPIYSLLVALNVTTVHYFSLDVEGVELEVLKTIPWDKVDIKTLSVEFVHGVWSKPDLKRYMEQQGYWTYKEVSQSNGWANDFIFVKNDFKKREDVLRDALTQTKSLH</sequence>